<dbReference type="Pfam" id="PF13556">
    <property type="entry name" value="HTH_30"/>
    <property type="match status" value="1"/>
</dbReference>
<dbReference type="AlphaFoldDB" id="A0A9D2TEU1"/>
<proteinExistence type="predicted"/>
<organism evidence="2 3">
    <name type="scientific">Candidatus Enterocloster excrementigallinarum</name>
    <dbReference type="NCBI Taxonomy" id="2838558"/>
    <lineage>
        <taxon>Bacteria</taxon>
        <taxon>Bacillati</taxon>
        <taxon>Bacillota</taxon>
        <taxon>Clostridia</taxon>
        <taxon>Lachnospirales</taxon>
        <taxon>Lachnospiraceae</taxon>
        <taxon>Enterocloster</taxon>
    </lineage>
</organism>
<feature type="domain" description="PucR C-terminal helix-turn-helix" evidence="1">
    <location>
        <begin position="460"/>
        <end position="517"/>
    </location>
</feature>
<dbReference type="InterPro" id="IPR025736">
    <property type="entry name" value="PucR_C-HTH_dom"/>
</dbReference>
<dbReference type="InterPro" id="IPR042070">
    <property type="entry name" value="PucR_C-HTH_sf"/>
</dbReference>
<dbReference type="InterPro" id="IPR051448">
    <property type="entry name" value="CdaR-like_regulators"/>
</dbReference>
<evidence type="ECO:0000313" key="2">
    <source>
        <dbReference type="EMBL" id="HJC66476.1"/>
    </source>
</evidence>
<name>A0A9D2TEU1_9FIRM</name>
<accession>A0A9D2TEU1</accession>
<comment type="caution">
    <text evidence="2">The sequence shown here is derived from an EMBL/GenBank/DDBJ whole genome shotgun (WGS) entry which is preliminary data.</text>
</comment>
<reference evidence="2" key="2">
    <citation type="submission" date="2021-04" db="EMBL/GenBank/DDBJ databases">
        <authorList>
            <person name="Gilroy R."/>
        </authorList>
    </citation>
    <scope>NUCLEOTIDE SEQUENCE</scope>
    <source>
        <strain evidence="2">CHK198-12963</strain>
    </source>
</reference>
<dbReference type="Gene3D" id="1.10.10.2840">
    <property type="entry name" value="PucR C-terminal helix-turn-helix domain"/>
    <property type="match status" value="1"/>
</dbReference>
<sequence length="529" mass="59699">MVILEGGSAFFEHLPQHALIFFPHGASSGLSPSQLLALGKAQCAAVLYASDPLLAFPGSQFPLPVFVIPDTCSISKVIEECYQYAFSGIQKLAEASLNAMERLSNELLSHKSEDANMISVAAELLECPVAFTTSDFHLQQGKNIPQNHLVNPLYIEDSFDWDLALEGFLVKQETFHPNLASGIDGKEIGGYLYENTYCRQKGYQIYIFPISYKTSCYGYLFLSLNRSVQSLSPEMCMKIQQILAVLKFEIIKSNDIAQTINRYYDFLLDELLESNRTDFRTLMQKYGLMQKPIADAYYIIIAGRRPRNTQDKLQELLTSQQFNLLYDRIMLELRATDFFLFERREAFIIFLPQPLAAAQSDCFDQLAAVLKQFLKDQYQGIGISDAVSTEQVRRGYFQAAKALSISHSTAGQAPCFFSDLGVLRFFFDRSNQLDPEPLLQVYQEYIQPILDYDKLHSGELFPTLTTYLKCGSSPSGACSSLFIHKNTLYSRLNKISQLLGKDLSDSEVHFNIVLGIKVHTLIKTGILQI</sequence>
<evidence type="ECO:0000313" key="3">
    <source>
        <dbReference type="Proteomes" id="UP000823863"/>
    </source>
</evidence>
<dbReference type="Proteomes" id="UP000823863">
    <property type="component" value="Unassembled WGS sequence"/>
</dbReference>
<dbReference type="PANTHER" id="PTHR33744:SF7">
    <property type="entry name" value="PUCR FAMILY TRANSCRIPTIONAL REGULATOR"/>
    <property type="match status" value="1"/>
</dbReference>
<evidence type="ECO:0000259" key="1">
    <source>
        <dbReference type="Pfam" id="PF13556"/>
    </source>
</evidence>
<dbReference type="EMBL" id="DWWB01000037">
    <property type="protein sequence ID" value="HJC66476.1"/>
    <property type="molecule type" value="Genomic_DNA"/>
</dbReference>
<gene>
    <name evidence="2" type="ORF">H9931_07130</name>
</gene>
<reference evidence="2" key="1">
    <citation type="journal article" date="2021" name="PeerJ">
        <title>Extensive microbial diversity within the chicken gut microbiome revealed by metagenomics and culture.</title>
        <authorList>
            <person name="Gilroy R."/>
            <person name="Ravi A."/>
            <person name="Getino M."/>
            <person name="Pursley I."/>
            <person name="Horton D.L."/>
            <person name="Alikhan N.F."/>
            <person name="Baker D."/>
            <person name="Gharbi K."/>
            <person name="Hall N."/>
            <person name="Watson M."/>
            <person name="Adriaenssens E.M."/>
            <person name="Foster-Nyarko E."/>
            <person name="Jarju S."/>
            <person name="Secka A."/>
            <person name="Antonio M."/>
            <person name="Oren A."/>
            <person name="Chaudhuri R.R."/>
            <person name="La Ragione R."/>
            <person name="Hildebrand F."/>
            <person name="Pallen M.J."/>
        </authorList>
    </citation>
    <scope>NUCLEOTIDE SEQUENCE</scope>
    <source>
        <strain evidence="2">CHK198-12963</strain>
    </source>
</reference>
<protein>
    <submittedName>
        <fullName evidence="2">Helix-turn-helix domain-containing protein</fullName>
    </submittedName>
</protein>
<dbReference type="PANTHER" id="PTHR33744">
    <property type="entry name" value="CARBOHYDRATE DIACID REGULATOR"/>
    <property type="match status" value="1"/>
</dbReference>